<sequence length="73" mass="7643">MGWRLGPVGLPSPGKSAYYLGLGVLAVGEVVEWPVAAAIAAGTYVAQHTRRQASAVPQVWHVSHNGHQQEAGV</sequence>
<accession>A0A1S1PQI4</accession>
<keyword evidence="1" id="KW-0812">Transmembrane</keyword>
<keyword evidence="3" id="KW-1185">Reference proteome</keyword>
<reference evidence="3" key="1">
    <citation type="submission" date="2016-07" db="EMBL/GenBank/DDBJ databases">
        <title>Frankia sp. NRRL B-16219 Genome sequencing.</title>
        <authorList>
            <person name="Ghodhbane-Gtari F."/>
            <person name="Swanson E."/>
            <person name="Gueddou A."/>
            <person name="Louati M."/>
            <person name="Nouioui I."/>
            <person name="Hezbri K."/>
            <person name="Abebe-Akele F."/>
            <person name="Simpson S."/>
            <person name="Morris K."/>
            <person name="Thomas K."/>
            <person name="Gtari M."/>
            <person name="Tisa L.S."/>
        </authorList>
    </citation>
    <scope>NUCLEOTIDE SEQUENCE [LARGE SCALE GENOMIC DNA]</scope>
    <source>
        <strain evidence="3">NRRL B-16219</strain>
    </source>
</reference>
<organism evidence="2 3">
    <name type="scientific">Parafrankia soli</name>
    <dbReference type="NCBI Taxonomy" id="2599596"/>
    <lineage>
        <taxon>Bacteria</taxon>
        <taxon>Bacillati</taxon>
        <taxon>Actinomycetota</taxon>
        <taxon>Actinomycetes</taxon>
        <taxon>Frankiales</taxon>
        <taxon>Frankiaceae</taxon>
        <taxon>Parafrankia</taxon>
    </lineage>
</organism>
<gene>
    <name evidence="2" type="ORF">BBK14_24800</name>
</gene>
<evidence type="ECO:0000313" key="3">
    <source>
        <dbReference type="Proteomes" id="UP000179769"/>
    </source>
</evidence>
<feature type="transmembrane region" description="Helical" evidence="1">
    <location>
        <begin position="20"/>
        <end position="45"/>
    </location>
</feature>
<keyword evidence="1" id="KW-1133">Transmembrane helix</keyword>
<evidence type="ECO:0000256" key="1">
    <source>
        <dbReference type="SAM" id="Phobius"/>
    </source>
</evidence>
<dbReference type="Proteomes" id="UP000179769">
    <property type="component" value="Unassembled WGS sequence"/>
</dbReference>
<keyword evidence="1" id="KW-0472">Membrane</keyword>
<proteinExistence type="predicted"/>
<dbReference type="EMBL" id="MAXA01000242">
    <property type="protein sequence ID" value="OHV22982.1"/>
    <property type="molecule type" value="Genomic_DNA"/>
</dbReference>
<evidence type="ECO:0000313" key="2">
    <source>
        <dbReference type="EMBL" id="OHV22982.1"/>
    </source>
</evidence>
<name>A0A1S1PQI4_9ACTN</name>
<comment type="caution">
    <text evidence="2">The sequence shown here is derived from an EMBL/GenBank/DDBJ whole genome shotgun (WGS) entry which is preliminary data.</text>
</comment>
<protein>
    <submittedName>
        <fullName evidence="2">Uncharacterized protein</fullName>
    </submittedName>
</protein>
<dbReference type="AlphaFoldDB" id="A0A1S1PQI4"/>